<evidence type="ECO:0000256" key="7">
    <source>
        <dbReference type="ARBA" id="ARBA00022946"/>
    </source>
</evidence>
<evidence type="ECO:0000256" key="4">
    <source>
        <dbReference type="ARBA" id="ARBA00022679"/>
    </source>
</evidence>
<keyword evidence="5 11" id="KW-0949">S-adenosyl-L-methionine</keyword>
<evidence type="ECO:0000256" key="8">
    <source>
        <dbReference type="ARBA" id="ARBA00023128"/>
    </source>
</evidence>
<sequence length="505" mass="58972">MFCYKSQRLNHTVRLKTILKVIKRNAVFKYQKPKQETPCDRALKHFDAFYKSIFKDNWPSVRLGLLSRYKKIAVINNFGDNEETANILEEQGAINLGSYFEVQKRLENERIRKKRSAKNVKGDELDKTIQKEILQQEEAEMNEIYPSNKIVSSKARFAVGEDDVKEKEEYFYDPEETTTSLEYDVSKAEIDTSRLILPNADSNNSSLFDFVPVSKLRSDKDYISESEYYKYYQPKFQYEIEIEKEEEFDFPENLKVYTFPRGDFTEFSEPMKCSNNVHNYLLMNGADLLPVLALDVKEGDIVLDMLPNFGNPAFCLFQTLRPKILTCNSNHYINSLFSNYLYDFSPTWKDMLLITKFNFRDESNNDLFDKVLLDVNCTDDRLSITEENMNYFAVRNIQFRLKLPETQSSLLKSALEMVRPGGTVVYTSRTMCPIQNDGVVSQTLHSIWNEKQKKYCIKDLSRALVHTEHLFRFETSIGLKYGVLMVPFLPSNFGPRYISKIVRVS</sequence>
<comment type="similarity">
    <text evidence="11">Belongs to the class I-like SAM-binding methyltransferase superfamily. RsmB/NOP family.</text>
</comment>
<evidence type="ECO:0000256" key="10">
    <source>
        <dbReference type="ARBA" id="ARBA00049302"/>
    </source>
</evidence>
<dbReference type="Gene3D" id="6.20.240.40">
    <property type="match status" value="2"/>
</dbReference>
<dbReference type="Pfam" id="PF01189">
    <property type="entry name" value="Methyltr_RsmB-F"/>
    <property type="match status" value="1"/>
</dbReference>
<evidence type="ECO:0000313" key="14">
    <source>
        <dbReference type="Proteomes" id="UP001372834"/>
    </source>
</evidence>
<keyword evidence="3 11" id="KW-0489">Methyltransferase</keyword>
<dbReference type="InterPro" id="IPR023267">
    <property type="entry name" value="RCMT"/>
</dbReference>
<keyword evidence="2" id="KW-0698">rRNA processing</keyword>
<evidence type="ECO:0000256" key="6">
    <source>
        <dbReference type="ARBA" id="ARBA00022884"/>
    </source>
</evidence>
<comment type="catalytic activity">
    <reaction evidence="10">
        <text>a cytidine in rRNA + S-adenosyl-L-methionine = a 5-methylcytidine in rRNA + S-adenosyl-L-homocysteine + H(+)</text>
        <dbReference type="Rhea" id="RHEA:61484"/>
        <dbReference type="Rhea" id="RHEA-COMP:15836"/>
        <dbReference type="Rhea" id="RHEA-COMP:15837"/>
        <dbReference type="ChEBI" id="CHEBI:15378"/>
        <dbReference type="ChEBI" id="CHEBI:57856"/>
        <dbReference type="ChEBI" id="CHEBI:59789"/>
        <dbReference type="ChEBI" id="CHEBI:74483"/>
        <dbReference type="ChEBI" id="CHEBI:82748"/>
    </reaction>
</comment>
<dbReference type="InterPro" id="IPR029063">
    <property type="entry name" value="SAM-dependent_MTases_sf"/>
</dbReference>
<keyword evidence="7" id="KW-0809">Transit peptide</keyword>
<gene>
    <name evidence="13" type="ORF">RUM43_002179</name>
</gene>
<dbReference type="InterPro" id="IPR049560">
    <property type="entry name" value="MeTrfase_RsmB-F_NOP2_cat"/>
</dbReference>
<dbReference type="AlphaFoldDB" id="A0AAN8PDG5"/>
<dbReference type="Proteomes" id="UP001372834">
    <property type="component" value="Unassembled WGS sequence"/>
</dbReference>
<evidence type="ECO:0000313" key="13">
    <source>
        <dbReference type="EMBL" id="KAK6628367.1"/>
    </source>
</evidence>
<comment type="caution">
    <text evidence="13">The sequence shown here is derived from an EMBL/GenBank/DDBJ whole genome shotgun (WGS) entry which is preliminary data.</text>
</comment>
<dbReference type="PROSITE" id="PS51686">
    <property type="entry name" value="SAM_MT_RSMB_NOP"/>
    <property type="match status" value="1"/>
</dbReference>
<dbReference type="GO" id="GO:0031167">
    <property type="term" value="P:rRNA methylation"/>
    <property type="evidence" value="ECO:0007669"/>
    <property type="project" value="TreeGrafter"/>
</dbReference>
<dbReference type="PANTHER" id="PTHR22808:SF3">
    <property type="entry name" value="5-METHYLCYTOSINE RRNA METHYLTRANSFERASE NSUN4"/>
    <property type="match status" value="1"/>
</dbReference>
<comment type="caution">
    <text evidence="11">Lacks conserved residue(s) required for the propagation of feature annotation.</text>
</comment>
<keyword evidence="4 11" id="KW-0808">Transferase</keyword>
<dbReference type="GO" id="GO:0003723">
    <property type="term" value="F:RNA binding"/>
    <property type="evidence" value="ECO:0007669"/>
    <property type="project" value="UniProtKB-UniRule"/>
</dbReference>
<evidence type="ECO:0000256" key="3">
    <source>
        <dbReference type="ARBA" id="ARBA00022603"/>
    </source>
</evidence>
<dbReference type="GO" id="GO:0005762">
    <property type="term" value="C:mitochondrial large ribosomal subunit"/>
    <property type="evidence" value="ECO:0007669"/>
    <property type="project" value="TreeGrafter"/>
</dbReference>
<proteinExistence type="inferred from homology"/>
<feature type="binding site" evidence="11">
    <location>
        <position position="374"/>
    </location>
    <ligand>
        <name>S-adenosyl-L-methionine</name>
        <dbReference type="ChEBI" id="CHEBI:59789"/>
    </ligand>
</feature>
<name>A0AAN8PDG5_POLSC</name>
<dbReference type="SUPFAM" id="SSF53335">
    <property type="entry name" value="S-adenosyl-L-methionine-dependent methyltransferases"/>
    <property type="match status" value="1"/>
</dbReference>
<dbReference type="EMBL" id="JAWJWE010000036">
    <property type="protein sequence ID" value="KAK6628367.1"/>
    <property type="molecule type" value="Genomic_DNA"/>
</dbReference>
<keyword evidence="8" id="KW-0496">Mitochondrion</keyword>
<accession>A0AAN8PDG5</accession>
<comment type="subcellular location">
    <subcellularLocation>
        <location evidence="1">Mitochondrion</location>
    </subcellularLocation>
</comment>
<reference evidence="13 14" key="1">
    <citation type="submission" date="2023-10" db="EMBL/GenBank/DDBJ databases">
        <title>Genomes of two closely related lineages of the louse Polyplax serrata with different host specificities.</title>
        <authorList>
            <person name="Martinu J."/>
            <person name="Tarabai H."/>
            <person name="Stefka J."/>
            <person name="Hypsa V."/>
        </authorList>
    </citation>
    <scope>NUCLEOTIDE SEQUENCE [LARGE SCALE GENOMIC DNA]</scope>
    <source>
        <strain evidence="13">HR10_N</strain>
    </source>
</reference>
<evidence type="ECO:0000256" key="5">
    <source>
        <dbReference type="ARBA" id="ARBA00022691"/>
    </source>
</evidence>
<keyword evidence="6 11" id="KW-0694">RNA-binding</keyword>
<dbReference type="GO" id="GO:0008173">
    <property type="term" value="F:RNA methyltransferase activity"/>
    <property type="evidence" value="ECO:0007669"/>
    <property type="project" value="InterPro"/>
</dbReference>
<evidence type="ECO:0000259" key="12">
    <source>
        <dbReference type="PROSITE" id="PS51686"/>
    </source>
</evidence>
<evidence type="ECO:0000256" key="9">
    <source>
        <dbReference type="ARBA" id="ARBA00042050"/>
    </source>
</evidence>
<dbReference type="InterPro" id="IPR001678">
    <property type="entry name" value="MeTrfase_RsmB-F_NOP2_dom"/>
</dbReference>
<dbReference type="PANTHER" id="PTHR22808">
    <property type="entry name" value="NCL1 YEAST -RELATED NOL1/NOP2/FMU SUN DOMAIN-CONTAINING"/>
    <property type="match status" value="1"/>
</dbReference>
<dbReference type="Gene3D" id="3.40.50.150">
    <property type="entry name" value="Vaccinia Virus protein VP39"/>
    <property type="match status" value="1"/>
</dbReference>
<evidence type="ECO:0000256" key="1">
    <source>
        <dbReference type="ARBA" id="ARBA00004173"/>
    </source>
</evidence>
<evidence type="ECO:0000256" key="2">
    <source>
        <dbReference type="ARBA" id="ARBA00022552"/>
    </source>
</evidence>
<evidence type="ECO:0000256" key="11">
    <source>
        <dbReference type="PROSITE-ProRule" id="PRU01023"/>
    </source>
</evidence>
<organism evidence="13 14">
    <name type="scientific">Polyplax serrata</name>
    <name type="common">Common mouse louse</name>
    <dbReference type="NCBI Taxonomy" id="468196"/>
    <lineage>
        <taxon>Eukaryota</taxon>
        <taxon>Metazoa</taxon>
        <taxon>Ecdysozoa</taxon>
        <taxon>Arthropoda</taxon>
        <taxon>Hexapoda</taxon>
        <taxon>Insecta</taxon>
        <taxon>Pterygota</taxon>
        <taxon>Neoptera</taxon>
        <taxon>Paraneoptera</taxon>
        <taxon>Psocodea</taxon>
        <taxon>Troctomorpha</taxon>
        <taxon>Phthiraptera</taxon>
        <taxon>Anoplura</taxon>
        <taxon>Polyplacidae</taxon>
        <taxon>Polyplax</taxon>
    </lineage>
</organism>
<feature type="domain" description="SAM-dependent MTase RsmB/NOP-type" evidence="12">
    <location>
        <begin position="199"/>
        <end position="504"/>
    </location>
</feature>
<protein>
    <recommendedName>
        <fullName evidence="9">NOL1/NOP2/Sun domain family member 4</fullName>
    </recommendedName>
</protein>